<organism evidence="8 9">
    <name type="scientific">Propithecus coquereli</name>
    <name type="common">Coquerel's sifaka</name>
    <name type="synonym">Propithecus verreauxi coquereli</name>
    <dbReference type="NCBI Taxonomy" id="379532"/>
    <lineage>
        <taxon>Eukaryota</taxon>
        <taxon>Metazoa</taxon>
        <taxon>Chordata</taxon>
        <taxon>Craniata</taxon>
        <taxon>Vertebrata</taxon>
        <taxon>Euteleostomi</taxon>
        <taxon>Mammalia</taxon>
        <taxon>Eutheria</taxon>
        <taxon>Euarchontoglires</taxon>
        <taxon>Primates</taxon>
        <taxon>Strepsirrhini</taxon>
        <taxon>Lemuriformes</taxon>
        <taxon>Indriidae</taxon>
        <taxon>Propithecus</taxon>
    </lineage>
</organism>
<proteinExistence type="inferred from homology"/>
<protein>
    <submittedName>
        <fullName evidence="8">Transmembrane protein 35B</fullName>
    </submittedName>
</protein>
<dbReference type="Proteomes" id="UP000233160">
    <property type="component" value="Unassembled WGS sequence"/>
</dbReference>
<dbReference type="Ensembl" id="ENSPCOT00000018202.1">
    <property type="protein sequence ID" value="ENSPCOP00000007656.1"/>
    <property type="gene ID" value="ENSPCOG00000015080.1"/>
</dbReference>
<evidence type="ECO:0000256" key="6">
    <source>
        <dbReference type="SAM" id="Phobius"/>
    </source>
</evidence>
<evidence type="ECO:0000313" key="8">
    <source>
        <dbReference type="Ensembl" id="ENSPCOP00000007656.1"/>
    </source>
</evidence>
<dbReference type="GeneTree" id="ENSGT00940000154325"/>
<keyword evidence="3 6" id="KW-0812">Transmembrane</keyword>
<dbReference type="OMA" id="PDPMNYQ"/>
<keyword evidence="7" id="KW-0732">Signal</keyword>
<feature type="transmembrane region" description="Helical" evidence="6">
    <location>
        <begin position="86"/>
        <end position="105"/>
    </location>
</feature>
<evidence type="ECO:0000256" key="2">
    <source>
        <dbReference type="ARBA" id="ARBA00006679"/>
    </source>
</evidence>
<feature type="signal peptide" evidence="7">
    <location>
        <begin position="1"/>
        <end position="21"/>
    </location>
</feature>
<accession>A0A2K6F0Y6</accession>
<dbReference type="InterPro" id="IPR032808">
    <property type="entry name" value="DoxX"/>
</dbReference>
<feature type="chain" id="PRO_5014396806" evidence="7">
    <location>
        <begin position="22"/>
        <end position="153"/>
    </location>
</feature>
<evidence type="ECO:0000256" key="3">
    <source>
        <dbReference type="ARBA" id="ARBA00022692"/>
    </source>
</evidence>
<dbReference type="InterPro" id="IPR040399">
    <property type="entry name" value="TMEM35A/B"/>
</dbReference>
<gene>
    <name evidence="8" type="primary">TMEM35B</name>
</gene>
<evidence type="ECO:0000256" key="1">
    <source>
        <dbReference type="ARBA" id="ARBA00004141"/>
    </source>
</evidence>
<dbReference type="GO" id="GO:0016020">
    <property type="term" value="C:membrane"/>
    <property type="evidence" value="ECO:0007669"/>
    <property type="project" value="UniProtKB-SubCell"/>
</dbReference>
<name>A0A2K6F0Y6_PROCO</name>
<keyword evidence="9" id="KW-1185">Reference proteome</keyword>
<evidence type="ECO:0000256" key="7">
    <source>
        <dbReference type="SAM" id="SignalP"/>
    </source>
</evidence>
<dbReference type="Pfam" id="PF13564">
    <property type="entry name" value="DoxX_2"/>
    <property type="match status" value="1"/>
</dbReference>
<feature type="transmembrane region" description="Helical" evidence="6">
    <location>
        <begin position="59"/>
        <end position="79"/>
    </location>
</feature>
<comment type="subcellular location">
    <subcellularLocation>
        <location evidence="1">Membrane</location>
        <topology evidence="1">Multi-pass membrane protein</topology>
    </subcellularLocation>
</comment>
<reference evidence="8" key="2">
    <citation type="submission" date="2025-09" db="UniProtKB">
        <authorList>
            <consortium name="Ensembl"/>
        </authorList>
    </citation>
    <scope>IDENTIFICATION</scope>
</reference>
<dbReference type="PANTHER" id="PTHR13163">
    <property type="entry name" value="SPINAL CORD EXPRESSION PROTEIN 4"/>
    <property type="match status" value="1"/>
</dbReference>
<keyword evidence="4 6" id="KW-1133">Transmembrane helix</keyword>
<dbReference type="PANTHER" id="PTHR13163:SF2">
    <property type="entry name" value="TRANSMEMBRANE PROTEIN 35B"/>
    <property type="match status" value="1"/>
</dbReference>
<evidence type="ECO:0000313" key="9">
    <source>
        <dbReference type="Proteomes" id="UP000233160"/>
    </source>
</evidence>
<reference evidence="8" key="1">
    <citation type="submission" date="2025-08" db="UniProtKB">
        <authorList>
            <consortium name="Ensembl"/>
        </authorList>
    </citation>
    <scope>IDENTIFICATION</scope>
</reference>
<keyword evidence="5 6" id="KW-0472">Membrane</keyword>
<comment type="similarity">
    <text evidence="2">Belongs to the DoxX family.</text>
</comment>
<evidence type="ECO:0000256" key="4">
    <source>
        <dbReference type="ARBA" id="ARBA00022989"/>
    </source>
</evidence>
<evidence type="ECO:0000256" key="5">
    <source>
        <dbReference type="ARBA" id="ARBA00023136"/>
    </source>
</evidence>
<dbReference type="AlphaFoldDB" id="A0A2K6F0Y6"/>
<dbReference type="STRING" id="379532.ENSPCOP00000007656"/>
<sequence length="153" mass="16523">MALLLSALRVLLGGFFALTGAAKLSEQLSAPASEQMKALFVQFAEVFPLKAFGYQPDPVSYQTAVGWLELLAGLLLVMGPPMLQEISNLCLTLLMMGAIFTLMSLKESLSTCVPAIVCLGFLLLLDVCHLLGTKKAIRLTAKKTPSAFKESWE</sequence>
<feature type="transmembrane region" description="Helical" evidence="6">
    <location>
        <begin position="111"/>
        <end position="132"/>
    </location>
</feature>